<dbReference type="InterPro" id="IPR053220">
    <property type="entry name" value="Nematode_rcpt-like_serp_H"/>
</dbReference>
<dbReference type="SUPFAM" id="SSF81321">
    <property type="entry name" value="Family A G protein-coupled receptor-like"/>
    <property type="match status" value="1"/>
</dbReference>
<dbReference type="AGR" id="WB:WBGene00005405"/>
<dbReference type="WormBase" id="ZC132.7">
    <property type="protein sequence ID" value="CE38127"/>
    <property type="gene ID" value="WBGene00005405"/>
    <property type="gene designation" value="srh-192"/>
</dbReference>
<dbReference type="Pfam" id="PF10318">
    <property type="entry name" value="7TM_GPCR_Srh"/>
    <property type="match status" value="1"/>
</dbReference>
<evidence type="ECO:0000313" key="2">
    <source>
        <dbReference type="EMBL" id="CCD71408.1"/>
    </source>
</evidence>
<dbReference type="GeneID" id="191083"/>
<dbReference type="PIR" id="T15112">
    <property type="entry name" value="T15112"/>
</dbReference>
<dbReference type="UCSC" id="ZC132.7">
    <property type="organism name" value="c. elegans"/>
</dbReference>
<dbReference type="PANTHER" id="PTHR22941:SF2">
    <property type="entry name" value="SERPENTINE RECEPTOR, CLASS H-RELATED"/>
    <property type="match status" value="1"/>
</dbReference>
<proteinExistence type="predicted"/>
<dbReference type="RefSeq" id="NP_504190.2">
    <property type="nucleotide sequence ID" value="NM_071789.2"/>
</dbReference>
<keyword evidence="1" id="KW-1133">Transmembrane helix</keyword>
<feature type="transmembrane region" description="Helical" evidence="1">
    <location>
        <begin position="245"/>
        <end position="271"/>
    </location>
</feature>
<accession>O17520</accession>
<dbReference type="PhylomeDB" id="O17520"/>
<keyword evidence="2" id="KW-0675">Receptor</keyword>
<dbReference type="HOGENOM" id="CLU_042960_1_1_1"/>
<dbReference type="InterPro" id="IPR019422">
    <property type="entry name" value="7TM_GPCR_serpentine_rcpt_Srh"/>
</dbReference>
<sequence>MNYSCIAKANYFDNPEFFLLCMHIVTVISIPIHFFGMYCIIYKTPVVMKTVKWYLFALHVWIIAFDYSFSFLTAPFLLIPKLGGYILGILKYTSMPLDYLTSIVMGIGAYMGISIVSIFENRFYIVCDFAFKNHWVVLRRIWLATHYVIVPTFLTPIVFLTPDQKIAVPLMFQKLPCLPSYIYEAPILVLSESLTYHATISVVYIFLVLIESFIFVGYLIFNIVKQMKEHKMSPKTFELQKKFIITLLIQVSIPMICFIFTLIYIGFAYLINYYNQGLNNATLAIFSCHGSVSTIALIALHAPYREYAQDLLRKLSRMSPVEVSQNQIANLSSSNHSNVVVTV</sequence>
<evidence type="ECO:0000256" key="1">
    <source>
        <dbReference type="SAM" id="Phobius"/>
    </source>
</evidence>
<dbReference type="CTD" id="191083"/>
<feature type="transmembrane region" description="Helical" evidence="1">
    <location>
        <begin position="283"/>
        <end position="304"/>
    </location>
</feature>
<feature type="transmembrane region" description="Helical" evidence="1">
    <location>
        <begin position="99"/>
        <end position="119"/>
    </location>
</feature>
<dbReference type="KEGG" id="cel:CELE_ZC132.7"/>
<keyword evidence="1" id="KW-0472">Membrane</keyword>
<dbReference type="OMA" id="MNITCIP"/>
<feature type="transmembrane region" description="Helical" evidence="1">
    <location>
        <begin position="140"/>
        <end position="161"/>
    </location>
</feature>
<dbReference type="EMBL" id="BX284605">
    <property type="protein sequence ID" value="CCD71408.1"/>
    <property type="molecule type" value="Genomic_DNA"/>
</dbReference>
<gene>
    <name evidence="2 4" type="primary">srh-192</name>
    <name evidence="2" type="ORF">CELE_ZC132.7</name>
    <name evidence="4" type="ORF">ZC132.7</name>
</gene>
<dbReference type="Proteomes" id="UP000001940">
    <property type="component" value="Chromosome V"/>
</dbReference>
<dbReference type="FunCoup" id="O17520">
    <property type="interactions" value="4"/>
</dbReference>
<feature type="transmembrane region" description="Helical" evidence="1">
    <location>
        <begin position="17"/>
        <end position="41"/>
    </location>
</feature>
<evidence type="ECO:0000313" key="3">
    <source>
        <dbReference type="Proteomes" id="UP000001940"/>
    </source>
</evidence>
<dbReference type="PANTHER" id="PTHR22941">
    <property type="entry name" value="SERPENTINE RECEPTOR"/>
    <property type="match status" value="1"/>
</dbReference>
<dbReference type="PaxDb" id="6239-ZC132.7"/>
<dbReference type="eggNOG" id="ENOG502TFM0">
    <property type="taxonomic scope" value="Eukaryota"/>
</dbReference>
<dbReference type="InParanoid" id="O17520"/>
<keyword evidence="3" id="KW-1185">Reference proteome</keyword>
<reference evidence="2 3" key="1">
    <citation type="journal article" date="1998" name="Science">
        <title>Genome sequence of the nematode C. elegans: a platform for investigating biology.</title>
        <authorList>
            <consortium name="The C. elegans sequencing consortium"/>
            <person name="Sulson J.E."/>
            <person name="Waterston R."/>
        </authorList>
    </citation>
    <scope>NUCLEOTIDE SEQUENCE [LARGE SCALE GENOMIC DNA]</scope>
    <source>
        <strain evidence="2 3">Bristol N2</strain>
    </source>
</reference>
<name>O17520_CAEEL</name>
<feature type="transmembrane region" description="Helical" evidence="1">
    <location>
        <begin position="202"/>
        <end position="224"/>
    </location>
</feature>
<organism evidence="2 3">
    <name type="scientific">Caenorhabditis elegans</name>
    <dbReference type="NCBI Taxonomy" id="6239"/>
    <lineage>
        <taxon>Eukaryota</taxon>
        <taxon>Metazoa</taxon>
        <taxon>Ecdysozoa</taxon>
        <taxon>Nematoda</taxon>
        <taxon>Chromadorea</taxon>
        <taxon>Rhabditida</taxon>
        <taxon>Rhabditina</taxon>
        <taxon>Rhabditomorpha</taxon>
        <taxon>Rhabditoidea</taxon>
        <taxon>Rhabditidae</taxon>
        <taxon>Peloderinae</taxon>
        <taxon>Caenorhabditis</taxon>
    </lineage>
</organism>
<keyword evidence="1" id="KW-0812">Transmembrane</keyword>
<feature type="transmembrane region" description="Helical" evidence="1">
    <location>
        <begin position="53"/>
        <end position="79"/>
    </location>
</feature>
<dbReference type="AlphaFoldDB" id="O17520"/>
<evidence type="ECO:0000313" key="4">
    <source>
        <dbReference type="WormBase" id="ZC132.7"/>
    </source>
</evidence>
<protein>
    <submittedName>
        <fullName evidence="2">Serpentine Receptor, class H</fullName>
    </submittedName>
</protein>
<dbReference type="OrthoDB" id="5822701at2759"/>